<comment type="similarity">
    <text evidence="1">Belongs to the ParB family.</text>
</comment>
<gene>
    <name evidence="4" type="ORF">ACFSBI_03005</name>
</gene>
<name>A0ABW4LCP7_9MICO</name>
<dbReference type="PANTHER" id="PTHR33375">
    <property type="entry name" value="CHROMOSOME-PARTITIONING PROTEIN PARB-RELATED"/>
    <property type="match status" value="1"/>
</dbReference>
<dbReference type="Pfam" id="PF17762">
    <property type="entry name" value="HTH_ParB"/>
    <property type="match status" value="1"/>
</dbReference>
<organism evidence="4 5">
    <name type="scientific">Amnibacterium endophyticum</name>
    <dbReference type="NCBI Taxonomy" id="2109337"/>
    <lineage>
        <taxon>Bacteria</taxon>
        <taxon>Bacillati</taxon>
        <taxon>Actinomycetota</taxon>
        <taxon>Actinomycetes</taxon>
        <taxon>Micrococcales</taxon>
        <taxon>Microbacteriaceae</taxon>
        <taxon>Amnibacterium</taxon>
    </lineage>
</organism>
<dbReference type="Gene3D" id="3.90.1530.30">
    <property type="match status" value="1"/>
</dbReference>
<dbReference type="Proteomes" id="UP001597347">
    <property type="component" value="Unassembled WGS sequence"/>
</dbReference>
<proteinExistence type="inferred from homology"/>
<reference evidence="5" key="1">
    <citation type="journal article" date="2019" name="Int. J. Syst. Evol. Microbiol.">
        <title>The Global Catalogue of Microorganisms (GCM) 10K type strain sequencing project: providing services to taxonomists for standard genome sequencing and annotation.</title>
        <authorList>
            <consortium name="The Broad Institute Genomics Platform"/>
            <consortium name="The Broad Institute Genome Sequencing Center for Infectious Disease"/>
            <person name="Wu L."/>
            <person name="Ma J."/>
        </authorList>
    </citation>
    <scope>NUCLEOTIDE SEQUENCE [LARGE SCALE GENOMIC DNA]</scope>
    <source>
        <strain evidence="5">CGMCC 1.12471</strain>
    </source>
</reference>
<evidence type="ECO:0000259" key="3">
    <source>
        <dbReference type="SMART" id="SM00470"/>
    </source>
</evidence>
<dbReference type="InterPro" id="IPR036086">
    <property type="entry name" value="ParB/Sulfiredoxin_sf"/>
</dbReference>
<evidence type="ECO:0000313" key="5">
    <source>
        <dbReference type="Proteomes" id="UP001597347"/>
    </source>
</evidence>
<dbReference type="InterPro" id="IPR041468">
    <property type="entry name" value="HTH_ParB/Spo0J"/>
</dbReference>
<feature type="domain" description="ParB-like N-terminal" evidence="3">
    <location>
        <begin position="57"/>
        <end position="150"/>
    </location>
</feature>
<sequence>MSAPRRTAGLGRGIGALMNLPEEGERHLEAVRPSDVYFGRPAGGDDDLMSVPGLKLAAIAPDDIRANPQQPRRHFDPEAQQELEDSIRENGVLQPIVVRPLGAGQEVGFELVMGERRLRAARSAGLKTIPAVVKDTSDDLMLQEALLENLHRLQLNAMEEASAFQQLVEDFGISHEELAIRLGMSRSGVTNSIRLLNLPEAVQRKVASGVISARHGRAVLAVVDPEQQEKLVDRVIVEELNVRQTEAAAALLAGPARRKKAQRRDEKLEEIADRLGSRFDTRVKVHMTARSGRITIDFGSVADLNRILGEMGEQRWEEGESRERLLATRTAALKRAR</sequence>
<dbReference type="EMBL" id="JBHUEA010000003">
    <property type="protein sequence ID" value="MFD1720505.1"/>
    <property type="molecule type" value="Genomic_DNA"/>
</dbReference>
<dbReference type="CDD" id="cd16393">
    <property type="entry name" value="SPO0J_N"/>
    <property type="match status" value="1"/>
</dbReference>
<dbReference type="InterPro" id="IPR003115">
    <property type="entry name" value="ParB_N"/>
</dbReference>
<dbReference type="NCBIfam" id="TIGR00180">
    <property type="entry name" value="parB_part"/>
    <property type="match status" value="1"/>
</dbReference>
<evidence type="ECO:0000256" key="1">
    <source>
        <dbReference type="ARBA" id="ARBA00006295"/>
    </source>
</evidence>
<comment type="caution">
    <text evidence="4">The sequence shown here is derived from an EMBL/GenBank/DDBJ whole genome shotgun (WGS) entry which is preliminary data.</text>
</comment>
<dbReference type="Gene3D" id="1.10.10.2830">
    <property type="match status" value="1"/>
</dbReference>
<dbReference type="SMART" id="SM00470">
    <property type="entry name" value="ParB"/>
    <property type="match status" value="1"/>
</dbReference>
<evidence type="ECO:0000256" key="2">
    <source>
        <dbReference type="ARBA" id="ARBA00022829"/>
    </source>
</evidence>
<keyword evidence="5" id="KW-1185">Reference proteome</keyword>
<dbReference type="InterPro" id="IPR050336">
    <property type="entry name" value="Chromosome_partition/occlusion"/>
</dbReference>
<accession>A0ABW4LCP7</accession>
<dbReference type="SUPFAM" id="SSF109709">
    <property type="entry name" value="KorB DNA-binding domain-like"/>
    <property type="match status" value="1"/>
</dbReference>
<dbReference type="PANTHER" id="PTHR33375:SF1">
    <property type="entry name" value="CHROMOSOME-PARTITIONING PROTEIN PARB-RELATED"/>
    <property type="match status" value="1"/>
</dbReference>
<dbReference type="RefSeq" id="WP_377931890.1">
    <property type="nucleotide sequence ID" value="NZ_JBHUEA010000003.1"/>
</dbReference>
<protein>
    <submittedName>
        <fullName evidence="4">ParB/RepB/Spo0J family partition protein</fullName>
    </submittedName>
</protein>
<keyword evidence="2" id="KW-0159">Chromosome partition</keyword>
<evidence type="ECO:0000313" key="4">
    <source>
        <dbReference type="EMBL" id="MFD1720505.1"/>
    </source>
</evidence>
<dbReference type="Pfam" id="PF02195">
    <property type="entry name" value="ParB_N"/>
    <property type="match status" value="1"/>
</dbReference>
<dbReference type="SUPFAM" id="SSF110849">
    <property type="entry name" value="ParB/Sulfiredoxin"/>
    <property type="match status" value="1"/>
</dbReference>
<dbReference type="InterPro" id="IPR004437">
    <property type="entry name" value="ParB/RepB/Spo0J"/>
</dbReference>